<dbReference type="Pfam" id="PF07691">
    <property type="entry name" value="PA14"/>
    <property type="match status" value="1"/>
</dbReference>
<feature type="domain" description="PA14" evidence="2">
    <location>
        <begin position="89"/>
        <end position="247"/>
    </location>
</feature>
<dbReference type="InterPro" id="IPR052387">
    <property type="entry name" value="Fibrocystin"/>
</dbReference>
<dbReference type="AlphaFoldDB" id="A7T574"/>
<dbReference type="HOGENOM" id="CLU_941897_0_0_1"/>
<evidence type="ECO:0000313" key="3">
    <source>
        <dbReference type="EMBL" id="EDO28889.1"/>
    </source>
</evidence>
<name>A7T574_NEMVE</name>
<dbReference type="PROSITE" id="PS51820">
    <property type="entry name" value="PA14"/>
    <property type="match status" value="1"/>
</dbReference>
<dbReference type="PANTHER" id="PTHR46769:SF2">
    <property type="entry name" value="FIBROCYSTIN-L ISOFORM 2 PRECURSOR-RELATED"/>
    <property type="match status" value="1"/>
</dbReference>
<keyword evidence="4" id="KW-1185">Reference proteome</keyword>
<dbReference type="Gene3D" id="2.60.120.1560">
    <property type="match status" value="1"/>
</dbReference>
<dbReference type="SUPFAM" id="SSF56988">
    <property type="entry name" value="Anthrax protective antigen"/>
    <property type="match status" value="1"/>
</dbReference>
<sequence length="296" mass="33640">MTLRRHMAAFQGNKYDILLVSIFISTVAIATVEGIPQLFAPGKPIITPATSLDISYGCANFISHLHTYYCVTSDNGLFHCVFLYATGVTRQHGVYIEKWEGVDTYEIENLLKDPRYPNLPTWRGYASAFTQPANWGENFGTRIRTYFVPQQSGPHVFYISANNQGELYLSTDEMPEHKSMIASISGLRRSDPNEFEKYSEQQSWPAQLTEGKYYYMEILMKEYFSDDHLVVAVKTPDGKFYAPIPSQFLWTTYLSSSSSAANNQGELYLSTDEMPEHKSMIASISGLRRSDPNEFE</sequence>
<dbReference type="PhylomeDB" id="A7T574"/>
<gene>
    <name evidence="3" type="ORF">NEMVEDRAFT_v1g248732</name>
</gene>
<feature type="non-terminal residue" evidence="3">
    <location>
        <position position="296"/>
    </location>
</feature>
<dbReference type="EMBL" id="DS471068">
    <property type="protein sequence ID" value="EDO28889.1"/>
    <property type="molecule type" value="Genomic_DNA"/>
</dbReference>
<dbReference type="InterPro" id="IPR011658">
    <property type="entry name" value="PA14_dom"/>
</dbReference>
<accession>A7T574</accession>
<proteinExistence type="predicted"/>
<keyword evidence="1" id="KW-0732">Signal</keyword>
<reference evidence="3 4" key="1">
    <citation type="journal article" date="2007" name="Science">
        <title>Sea anemone genome reveals ancestral eumetazoan gene repertoire and genomic organization.</title>
        <authorList>
            <person name="Putnam N.H."/>
            <person name="Srivastava M."/>
            <person name="Hellsten U."/>
            <person name="Dirks B."/>
            <person name="Chapman J."/>
            <person name="Salamov A."/>
            <person name="Terry A."/>
            <person name="Shapiro H."/>
            <person name="Lindquist E."/>
            <person name="Kapitonov V.V."/>
            <person name="Jurka J."/>
            <person name="Genikhovich G."/>
            <person name="Grigoriev I.V."/>
            <person name="Lucas S.M."/>
            <person name="Steele R.E."/>
            <person name="Finnerty J.R."/>
            <person name="Technau U."/>
            <person name="Martindale M.Q."/>
            <person name="Rokhsar D.S."/>
        </authorList>
    </citation>
    <scope>NUCLEOTIDE SEQUENCE [LARGE SCALE GENOMIC DNA]</scope>
    <source>
        <strain evidence="4">CH2 X CH6</strain>
    </source>
</reference>
<organism evidence="3 4">
    <name type="scientific">Nematostella vectensis</name>
    <name type="common">Starlet sea anemone</name>
    <dbReference type="NCBI Taxonomy" id="45351"/>
    <lineage>
        <taxon>Eukaryota</taxon>
        <taxon>Metazoa</taxon>
        <taxon>Cnidaria</taxon>
        <taxon>Anthozoa</taxon>
        <taxon>Hexacorallia</taxon>
        <taxon>Actiniaria</taxon>
        <taxon>Edwardsiidae</taxon>
        <taxon>Nematostella</taxon>
    </lineage>
</organism>
<dbReference type="PANTHER" id="PTHR46769">
    <property type="entry name" value="POLYCYSTIC KIDNEY AND HEPATIC DISEASE 1 (AUTOSOMAL RECESSIVE)-LIKE 1"/>
    <property type="match status" value="1"/>
</dbReference>
<dbReference type="InParanoid" id="A7T574"/>
<dbReference type="InterPro" id="IPR037524">
    <property type="entry name" value="PA14/GLEYA"/>
</dbReference>
<evidence type="ECO:0000313" key="4">
    <source>
        <dbReference type="Proteomes" id="UP000001593"/>
    </source>
</evidence>
<evidence type="ECO:0000259" key="2">
    <source>
        <dbReference type="PROSITE" id="PS51820"/>
    </source>
</evidence>
<protein>
    <recommendedName>
        <fullName evidence="2">PA14 domain-containing protein</fullName>
    </recommendedName>
</protein>
<evidence type="ECO:0000256" key="1">
    <source>
        <dbReference type="ARBA" id="ARBA00022729"/>
    </source>
</evidence>
<dbReference type="Proteomes" id="UP000001593">
    <property type="component" value="Unassembled WGS sequence"/>
</dbReference>
<dbReference type="STRING" id="45351.A7T574"/>